<keyword evidence="4 11" id="KW-0808">Transferase</keyword>
<comment type="caution">
    <text evidence="11">The sequence shown here is derived from an EMBL/GenBank/DDBJ whole genome shotgun (WGS) entry which is preliminary data.</text>
</comment>
<dbReference type="Proteomes" id="UP001241603">
    <property type="component" value="Unassembled WGS sequence"/>
</dbReference>
<evidence type="ECO:0000259" key="10">
    <source>
        <dbReference type="Pfam" id="PF04138"/>
    </source>
</evidence>
<feature type="domain" description="Glycosyltransferase 2-like" evidence="9">
    <location>
        <begin position="20"/>
        <end position="183"/>
    </location>
</feature>
<keyword evidence="5 8" id="KW-0812">Transmembrane</keyword>
<evidence type="ECO:0000256" key="3">
    <source>
        <dbReference type="ARBA" id="ARBA00022676"/>
    </source>
</evidence>
<dbReference type="Pfam" id="PF04138">
    <property type="entry name" value="GtrA_DPMS_TM"/>
    <property type="match status" value="1"/>
</dbReference>
<dbReference type="PANTHER" id="PTHR43398">
    <property type="entry name" value="DOLICHOL-PHOSPHATE MANNOSYLTRANSFERASE SUBUNIT 1"/>
    <property type="match status" value="1"/>
</dbReference>
<feature type="transmembrane region" description="Helical" evidence="8">
    <location>
        <begin position="290"/>
        <end position="310"/>
    </location>
</feature>
<dbReference type="InterPro" id="IPR007267">
    <property type="entry name" value="GtrA_DPMS_TM"/>
</dbReference>
<keyword evidence="3 11" id="KW-0328">Glycosyltransferase</keyword>
<name>A0ABU0HCA1_9HYPH</name>
<sequence>MSELSADHLAGANWTPPEVCIVVPTYNESGNIASLYEKIAIALQGTPWEMIVVDDNSPDHTIDVVRTLSRQHSNLRGIRRVGRRGLSSACIEGILATAAPYVAVIDADHQHDERILPEMLALVRSGADIAVGSRFVGGATAGDGLSATRLWGSRLATRLSSIVTGQDITDPMSGFFLLRRDEFNRLAPELSSDGFKILLDLLVTARQQGRPLAVAEVPYTFRARFSGESKMNSLIAAQFVGLWFSKLTRGAVPTTFVLFAAIGISGIGIHLLTLWLLLDVIGFDFTVSQIGATLVAMTTNFFFNNTLTYADKKLSGRRLFTGLIEFYAICSIGGLANVSVAAWLYQAHQPPLFAGVAGALMSSVFNYTVTRAFTWR</sequence>
<dbReference type="PANTHER" id="PTHR43398:SF1">
    <property type="entry name" value="DOLICHOL-PHOSPHATE MANNOSYLTRANSFERASE SUBUNIT 1"/>
    <property type="match status" value="1"/>
</dbReference>
<keyword evidence="12" id="KW-1185">Reference proteome</keyword>
<comment type="similarity">
    <text evidence="2">Belongs to the glycosyltransferase 2 family.</text>
</comment>
<evidence type="ECO:0000256" key="7">
    <source>
        <dbReference type="ARBA" id="ARBA00023136"/>
    </source>
</evidence>
<accession>A0ABU0HCA1</accession>
<dbReference type="InterPro" id="IPR001173">
    <property type="entry name" value="Glyco_trans_2-like"/>
</dbReference>
<feature type="transmembrane region" description="Helical" evidence="8">
    <location>
        <begin position="351"/>
        <end position="369"/>
    </location>
</feature>
<evidence type="ECO:0000313" key="11">
    <source>
        <dbReference type="EMBL" id="MDQ0439602.1"/>
    </source>
</evidence>
<dbReference type="CDD" id="cd06442">
    <property type="entry name" value="DPM1_like"/>
    <property type="match status" value="1"/>
</dbReference>
<dbReference type="InterPro" id="IPR029044">
    <property type="entry name" value="Nucleotide-diphossugar_trans"/>
</dbReference>
<keyword evidence="7 8" id="KW-0472">Membrane</keyword>
<evidence type="ECO:0000256" key="4">
    <source>
        <dbReference type="ARBA" id="ARBA00022679"/>
    </source>
</evidence>
<dbReference type="InterPro" id="IPR039528">
    <property type="entry name" value="DPM1-like"/>
</dbReference>
<feature type="transmembrane region" description="Helical" evidence="8">
    <location>
        <begin position="322"/>
        <end position="345"/>
    </location>
</feature>
<evidence type="ECO:0000256" key="8">
    <source>
        <dbReference type="SAM" id="Phobius"/>
    </source>
</evidence>
<evidence type="ECO:0000256" key="2">
    <source>
        <dbReference type="ARBA" id="ARBA00006739"/>
    </source>
</evidence>
<keyword evidence="6 8" id="KW-1133">Transmembrane helix</keyword>
<dbReference type="EC" id="2.4.1.83" evidence="11"/>
<dbReference type="GO" id="GO:0004582">
    <property type="term" value="F:dolichyl-phosphate beta-D-mannosyltransferase activity"/>
    <property type="evidence" value="ECO:0007669"/>
    <property type="project" value="UniProtKB-EC"/>
</dbReference>
<dbReference type="EMBL" id="JAUSVO010000006">
    <property type="protein sequence ID" value="MDQ0439602.1"/>
    <property type="molecule type" value="Genomic_DNA"/>
</dbReference>
<proteinExistence type="inferred from homology"/>
<gene>
    <name evidence="11" type="ORF">QO014_004008</name>
</gene>
<dbReference type="RefSeq" id="WP_266350495.1">
    <property type="nucleotide sequence ID" value="NZ_JAPKNG010000006.1"/>
</dbReference>
<evidence type="ECO:0000256" key="1">
    <source>
        <dbReference type="ARBA" id="ARBA00004141"/>
    </source>
</evidence>
<evidence type="ECO:0000313" key="12">
    <source>
        <dbReference type="Proteomes" id="UP001241603"/>
    </source>
</evidence>
<feature type="domain" description="GtrA/DPMS transmembrane" evidence="10">
    <location>
        <begin position="259"/>
        <end position="375"/>
    </location>
</feature>
<evidence type="ECO:0000259" key="9">
    <source>
        <dbReference type="Pfam" id="PF00535"/>
    </source>
</evidence>
<protein>
    <submittedName>
        <fullName evidence="11">Dolichol-phosphate mannosyltransferase</fullName>
        <ecNumber evidence="11">2.4.1.83</ecNumber>
    </submittedName>
</protein>
<dbReference type="Gene3D" id="3.90.550.10">
    <property type="entry name" value="Spore Coat Polysaccharide Biosynthesis Protein SpsA, Chain A"/>
    <property type="match status" value="1"/>
</dbReference>
<comment type="subcellular location">
    <subcellularLocation>
        <location evidence="1">Membrane</location>
        <topology evidence="1">Multi-pass membrane protein</topology>
    </subcellularLocation>
</comment>
<dbReference type="Pfam" id="PF00535">
    <property type="entry name" value="Glycos_transf_2"/>
    <property type="match status" value="1"/>
</dbReference>
<feature type="transmembrane region" description="Helical" evidence="8">
    <location>
        <begin position="256"/>
        <end position="278"/>
    </location>
</feature>
<dbReference type="SUPFAM" id="SSF53448">
    <property type="entry name" value="Nucleotide-diphospho-sugar transferases"/>
    <property type="match status" value="1"/>
</dbReference>
<evidence type="ECO:0000256" key="6">
    <source>
        <dbReference type="ARBA" id="ARBA00022989"/>
    </source>
</evidence>
<evidence type="ECO:0000256" key="5">
    <source>
        <dbReference type="ARBA" id="ARBA00022692"/>
    </source>
</evidence>
<reference evidence="11 12" key="1">
    <citation type="submission" date="2023-07" db="EMBL/GenBank/DDBJ databases">
        <title>Genomic Encyclopedia of Type Strains, Phase IV (KMG-IV): sequencing the most valuable type-strain genomes for metagenomic binning, comparative biology and taxonomic classification.</title>
        <authorList>
            <person name="Goeker M."/>
        </authorList>
    </citation>
    <scope>NUCLEOTIDE SEQUENCE [LARGE SCALE GENOMIC DNA]</scope>
    <source>
        <strain evidence="11 12">B6-8</strain>
    </source>
</reference>
<organism evidence="11 12">
    <name type="scientific">Kaistia dalseonensis</name>
    <dbReference type="NCBI Taxonomy" id="410840"/>
    <lineage>
        <taxon>Bacteria</taxon>
        <taxon>Pseudomonadati</taxon>
        <taxon>Pseudomonadota</taxon>
        <taxon>Alphaproteobacteria</taxon>
        <taxon>Hyphomicrobiales</taxon>
        <taxon>Kaistiaceae</taxon>
        <taxon>Kaistia</taxon>
    </lineage>
</organism>